<accession>A0A0E9PBX8</accession>
<dbReference type="AlphaFoldDB" id="A0A0E9PBX8"/>
<sequence>MSQPHGAPNQTSVSGAHSFLIQMGFESQRFLVGAQVNPLPLNQVVCYIRRTR</sequence>
<reference evidence="1" key="2">
    <citation type="journal article" date="2015" name="Fish Shellfish Immunol.">
        <title>Early steps in the European eel (Anguilla anguilla)-Vibrio vulnificus interaction in the gills: Role of the RtxA13 toxin.</title>
        <authorList>
            <person name="Callol A."/>
            <person name="Pajuelo D."/>
            <person name="Ebbesson L."/>
            <person name="Teles M."/>
            <person name="MacKenzie S."/>
            <person name="Amaro C."/>
        </authorList>
    </citation>
    <scope>NUCLEOTIDE SEQUENCE</scope>
</reference>
<name>A0A0E9PBX8_ANGAN</name>
<evidence type="ECO:0000313" key="1">
    <source>
        <dbReference type="EMBL" id="JAH02039.1"/>
    </source>
</evidence>
<protein>
    <submittedName>
        <fullName evidence="1">Uncharacterized protein</fullName>
    </submittedName>
</protein>
<proteinExistence type="predicted"/>
<dbReference type="EMBL" id="GBXM01106538">
    <property type="protein sequence ID" value="JAH02039.1"/>
    <property type="molecule type" value="Transcribed_RNA"/>
</dbReference>
<reference evidence="1" key="1">
    <citation type="submission" date="2014-11" db="EMBL/GenBank/DDBJ databases">
        <authorList>
            <person name="Amaro Gonzalez C."/>
        </authorList>
    </citation>
    <scope>NUCLEOTIDE SEQUENCE</scope>
</reference>
<organism evidence="1">
    <name type="scientific">Anguilla anguilla</name>
    <name type="common">European freshwater eel</name>
    <name type="synonym">Muraena anguilla</name>
    <dbReference type="NCBI Taxonomy" id="7936"/>
    <lineage>
        <taxon>Eukaryota</taxon>
        <taxon>Metazoa</taxon>
        <taxon>Chordata</taxon>
        <taxon>Craniata</taxon>
        <taxon>Vertebrata</taxon>
        <taxon>Euteleostomi</taxon>
        <taxon>Actinopterygii</taxon>
        <taxon>Neopterygii</taxon>
        <taxon>Teleostei</taxon>
        <taxon>Anguilliformes</taxon>
        <taxon>Anguillidae</taxon>
        <taxon>Anguilla</taxon>
    </lineage>
</organism>